<reference evidence="1" key="1">
    <citation type="submission" date="2020-05" db="EMBL/GenBank/DDBJ databases">
        <authorList>
            <person name="Chiriac C."/>
            <person name="Salcher M."/>
            <person name="Ghai R."/>
            <person name="Kavagutti S V."/>
        </authorList>
    </citation>
    <scope>NUCLEOTIDE SEQUENCE</scope>
</reference>
<accession>A0A6J6NQL9</accession>
<organism evidence="1">
    <name type="scientific">freshwater metagenome</name>
    <dbReference type="NCBI Taxonomy" id="449393"/>
    <lineage>
        <taxon>unclassified sequences</taxon>
        <taxon>metagenomes</taxon>
        <taxon>ecological metagenomes</taxon>
    </lineage>
</organism>
<dbReference type="SUPFAM" id="SSF56399">
    <property type="entry name" value="ADP-ribosylation"/>
    <property type="match status" value="1"/>
</dbReference>
<dbReference type="PANTHER" id="PTHR34129">
    <property type="entry name" value="BLR1139 PROTEIN"/>
    <property type="match status" value="1"/>
</dbReference>
<dbReference type="InterPro" id="IPR009297">
    <property type="entry name" value="DUF952"/>
</dbReference>
<proteinExistence type="predicted"/>
<dbReference type="EMBL" id="CAEZXR010000017">
    <property type="protein sequence ID" value="CAB4688496.1"/>
    <property type="molecule type" value="Genomic_DNA"/>
</dbReference>
<dbReference type="PANTHER" id="PTHR34129:SF1">
    <property type="entry name" value="DUF952 DOMAIN-CONTAINING PROTEIN"/>
    <property type="match status" value="1"/>
</dbReference>
<name>A0A6J6NQL9_9ZZZZ</name>
<evidence type="ECO:0000313" key="1">
    <source>
        <dbReference type="EMBL" id="CAB4688496.1"/>
    </source>
</evidence>
<dbReference type="Pfam" id="PF06108">
    <property type="entry name" value="DUF952"/>
    <property type="match status" value="1"/>
</dbReference>
<gene>
    <name evidence="1" type="ORF">UFOPK2579_00253</name>
</gene>
<dbReference type="Gene3D" id="3.20.170.20">
    <property type="entry name" value="Protein of unknown function DUF952"/>
    <property type="match status" value="1"/>
</dbReference>
<sequence length="124" mass="13588">MNNDADDQGSRIFHVALEQDWTAARLAGSYRVSTLGVTLETEGFIHASRADQWRGVLARFYADVTEPMVLLEIDPSRLRSPVVDEPPAPGLVETFPHVYGPIDLDAVVGVRPIRRDQPPSPPGG</sequence>
<dbReference type="AlphaFoldDB" id="A0A6J6NQL9"/>
<protein>
    <submittedName>
        <fullName evidence="1">Unannotated protein</fullName>
    </submittedName>
</protein>